<name>A0A0F9T674_9ZZZZ</name>
<organism evidence="8">
    <name type="scientific">marine sediment metagenome</name>
    <dbReference type="NCBI Taxonomy" id="412755"/>
    <lineage>
        <taxon>unclassified sequences</taxon>
        <taxon>metagenomes</taxon>
        <taxon>ecological metagenomes</taxon>
    </lineage>
</organism>
<dbReference type="Gene3D" id="3.60.10.10">
    <property type="entry name" value="Endonuclease/exonuclease/phosphatase"/>
    <property type="match status" value="1"/>
</dbReference>
<dbReference type="GO" id="GO:0046872">
    <property type="term" value="F:metal ion binding"/>
    <property type="evidence" value="ECO:0007669"/>
    <property type="project" value="UniProtKB-KW"/>
</dbReference>
<dbReference type="NCBIfam" id="TIGR00195">
    <property type="entry name" value="exoDNase_III"/>
    <property type="match status" value="1"/>
</dbReference>
<sequence length="253" mass="28495">MKLVTWNVNSIRSRLERLLALLARHKPDVVCLQELKGAEDVFPFDAIQQAGYHAAVLGQKTYNGVAILSRAEPTDIHKGLGDDEHARLIAATVDGVRIVNVYVPNGREVGCEHWDYKLDWLKTLAAWLAKTAKATDLLAVCGDFNVAPDDSDVAHPDEWADSVLCHDRVRELFRGLLDWPLVDVFRKHHPDGRIYSWWDYRRLAFPKGDGLRLDHILATDPLARCCSAAEVDRDERKGEKPSDHAPVMATFDI</sequence>
<dbReference type="Pfam" id="PF03372">
    <property type="entry name" value="Exo_endo_phos"/>
    <property type="match status" value="1"/>
</dbReference>
<dbReference type="InterPro" id="IPR037493">
    <property type="entry name" value="ExoIII-like"/>
</dbReference>
<evidence type="ECO:0000256" key="2">
    <source>
        <dbReference type="ARBA" id="ARBA00007092"/>
    </source>
</evidence>
<keyword evidence="3" id="KW-0479">Metal-binding</keyword>
<dbReference type="PROSITE" id="PS00726">
    <property type="entry name" value="AP_NUCLEASE_F1_1"/>
    <property type="match status" value="1"/>
</dbReference>
<feature type="domain" description="Endonuclease/exonuclease/phosphatase" evidence="7">
    <location>
        <begin position="4"/>
        <end position="244"/>
    </location>
</feature>
<dbReference type="AlphaFoldDB" id="A0A0F9T674"/>
<dbReference type="InterPro" id="IPR004808">
    <property type="entry name" value="AP_endonuc_1"/>
</dbReference>
<comment type="similarity">
    <text evidence="2">Belongs to the DNA repair enzymes AP/ExoA family.</text>
</comment>
<dbReference type="InterPro" id="IPR020847">
    <property type="entry name" value="AP_endonuclease_F1_BS"/>
</dbReference>
<reference evidence="8" key="1">
    <citation type="journal article" date="2015" name="Nature">
        <title>Complex archaea that bridge the gap between prokaryotes and eukaryotes.</title>
        <authorList>
            <person name="Spang A."/>
            <person name="Saw J.H."/>
            <person name="Jorgensen S.L."/>
            <person name="Zaremba-Niedzwiedzka K."/>
            <person name="Martijn J."/>
            <person name="Lind A.E."/>
            <person name="van Eijk R."/>
            <person name="Schleper C."/>
            <person name="Guy L."/>
            <person name="Ettema T.J."/>
        </authorList>
    </citation>
    <scope>NUCLEOTIDE SEQUENCE</scope>
</reference>
<keyword evidence="4" id="KW-0378">Hydrolase</keyword>
<dbReference type="InterPro" id="IPR036691">
    <property type="entry name" value="Endo/exonu/phosph_ase_sf"/>
</dbReference>
<proteinExistence type="inferred from homology"/>
<evidence type="ECO:0000256" key="6">
    <source>
        <dbReference type="SAM" id="MobiDB-lite"/>
    </source>
</evidence>
<dbReference type="PANTHER" id="PTHR43250:SF2">
    <property type="entry name" value="EXODEOXYRIBONUCLEASE III"/>
    <property type="match status" value="1"/>
</dbReference>
<evidence type="ECO:0000256" key="3">
    <source>
        <dbReference type="ARBA" id="ARBA00022723"/>
    </source>
</evidence>
<dbReference type="InterPro" id="IPR005135">
    <property type="entry name" value="Endo/exonuclease/phosphatase"/>
</dbReference>
<comment type="cofactor">
    <cofactor evidence="1">
        <name>Mg(2+)</name>
        <dbReference type="ChEBI" id="CHEBI:18420"/>
    </cofactor>
</comment>
<comment type="caution">
    <text evidence="8">The sequence shown here is derived from an EMBL/GenBank/DDBJ whole genome shotgun (WGS) entry which is preliminary data.</text>
</comment>
<keyword evidence="5" id="KW-0460">Magnesium</keyword>
<dbReference type="GO" id="GO:0008311">
    <property type="term" value="F:double-stranded DNA 3'-5' DNA exonuclease activity"/>
    <property type="evidence" value="ECO:0007669"/>
    <property type="project" value="InterPro"/>
</dbReference>
<dbReference type="EMBL" id="LAZR01000404">
    <property type="protein sequence ID" value="KKN70362.1"/>
    <property type="molecule type" value="Genomic_DNA"/>
</dbReference>
<dbReference type="GO" id="GO:0003677">
    <property type="term" value="F:DNA binding"/>
    <property type="evidence" value="ECO:0007669"/>
    <property type="project" value="InterPro"/>
</dbReference>
<evidence type="ECO:0000256" key="1">
    <source>
        <dbReference type="ARBA" id="ARBA00001946"/>
    </source>
</evidence>
<feature type="compositionally biased region" description="Basic and acidic residues" evidence="6">
    <location>
        <begin position="233"/>
        <end position="243"/>
    </location>
</feature>
<evidence type="ECO:0000313" key="8">
    <source>
        <dbReference type="EMBL" id="KKN70362.1"/>
    </source>
</evidence>
<dbReference type="SUPFAM" id="SSF56219">
    <property type="entry name" value="DNase I-like"/>
    <property type="match status" value="1"/>
</dbReference>
<feature type="region of interest" description="Disordered" evidence="6">
    <location>
        <begin position="233"/>
        <end position="253"/>
    </location>
</feature>
<gene>
    <name evidence="8" type="ORF">LCGC14_0431620</name>
</gene>
<evidence type="ECO:0000256" key="5">
    <source>
        <dbReference type="ARBA" id="ARBA00022842"/>
    </source>
</evidence>
<dbReference type="PANTHER" id="PTHR43250">
    <property type="entry name" value="EXODEOXYRIBONUCLEASE III"/>
    <property type="match status" value="1"/>
</dbReference>
<dbReference type="CDD" id="cd09086">
    <property type="entry name" value="ExoIII-like_AP-endo"/>
    <property type="match status" value="1"/>
</dbReference>
<dbReference type="PROSITE" id="PS51435">
    <property type="entry name" value="AP_NUCLEASE_F1_4"/>
    <property type="match status" value="1"/>
</dbReference>
<accession>A0A0F9T674</accession>
<dbReference type="NCBIfam" id="TIGR00633">
    <property type="entry name" value="xth"/>
    <property type="match status" value="1"/>
</dbReference>
<protein>
    <recommendedName>
        <fullName evidence="7">Endonuclease/exonuclease/phosphatase domain-containing protein</fullName>
    </recommendedName>
</protein>
<dbReference type="GO" id="GO:0004519">
    <property type="term" value="F:endonuclease activity"/>
    <property type="evidence" value="ECO:0007669"/>
    <property type="project" value="InterPro"/>
</dbReference>
<dbReference type="GO" id="GO:0006281">
    <property type="term" value="P:DNA repair"/>
    <property type="evidence" value="ECO:0007669"/>
    <property type="project" value="InterPro"/>
</dbReference>
<evidence type="ECO:0000259" key="7">
    <source>
        <dbReference type="Pfam" id="PF03372"/>
    </source>
</evidence>
<evidence type="ECO:0000256" key="4">
    <source>
        <dbReference type="ARBA" id="ARBA00022801"/>
    </source>
</evidence>